<accession>A0A061B9D2</accession>
<protein>
    <submittedName>
        <fullName evidence="1">CYFA0S14e03356g1_1</fullName>
    </submittedName>
</protein>
<evidence type="ECO:0000313" key="3">
    <source>
        <dbReference type="Proteomes" id="UP000189513"/>
    </source>
</evidence>
<dbReference type="OMA" id="HATRIMG"/>
<dbReference type="NCBIfam" id="NF005679">
    <property type="entry name" value="PRK07475.1"/>
    <property type="match status" value="1"/>
</dbReference>
<reference evidence="3" key="2">
    <citation type="journal article" date="2017" name="Genome Announc.">
        <title>Genome sequences of Cyberlindnera fabianii 65, Pichia kudriavzevii 129, and Saccharomyces cerevisiae 131 isolated from fermented masau fruits in Zimbabwe.</title>
        <authorList>
            <person name="van Rijswijck I.M.H."/>
            <person name="Derks M.F.L."/>
            <person name="Abee T."/>
            <person name="de Ridder D."/>
            <person name="Smid E.J."/>
        </authorList>
    </citation>
    <scope>NUCLEOTIDE SEQUENCE [LARGE SCALE GENOMIC DNA]</scope>
    <source>
        <strain evidence="3">65</strain>
    </source>
</reference>
<dbReference type="EMBL" id="MPUK01000008">
    <property type="protein sequence ID" value="ONH66211.1"/>
    <property type="molecule type" value="Genomic_DNA"/>
</dbReference>
<sequence length="231" mass="25359">MGAPFLGILQVPTSFHRPRGDVGNLETWSIPVKIRVVTEVANDDVVRESTGYKESFIEAWIKTALELVSEGAVAIITSCGFLATIHPLLQERVPVPVGTSSLIQIPWAQSIIGKNKKLGILTFDAKYLGSEHLKAVGVDYHVPIVGVKQGGVFHQVLREGLEYNFKRIEDEVVEAAVKLVNQNPDLGGIVLECTNIPPFKRAIFEKVGLPIWDIITLGNYLFSAALPENYS</sequence>
<dbReference type="EMBL" id="LK052899">
    <property type="protein sequence ID" value="CDR44499.1"/>
    <property type="molecule type" value="Genomic_DNA"/>
</dbReference>
<evidence type="ECO:0000313" key="1">
    <source>
        <dbReference type="EMBL" id="CDR44499.1"/>
    </source>
</evidence>
<reference evidence="2" key="3">
    <citation type="submission" date="2017-01" db="EMBL/GenBank/DDBJ databases">
        <authorList>
            <person name="Mah S.A."/>
            <person name="Swanson W.J."/>
            <person name="Moy G.W."/>
            <person name="Vacquier V.D."/>
        </authorList>
    </citation>
    <scope>NUCLEOTIDE SEQUENCE [LARGE SCALE GENOMIC DNA]</scope>
    <source>
        <strain evidence="2">65</strain>
    </source>
</reference>
<dbReference type="VEuPathDB" id="FungiDB:BON22_3878"/>
<dbReference type="Proteomes" id="UP000189513">
    <property type="component" value="Unassembled WGS sequence"/>
</dbReference>
<gene>
    <name evidence="2" type="ORF">BON22_3878</name>
    <name evidence="1" type="ORF">CYFA0S_14e03356g</name>
</gene>
<evidence type="ECO:0000313" key="2">
    <source>
        <dbReference type="EMBL" id="ONH66211.1"/>
    </source>
</evidence>
<proteinExistence type="predicted"/>
<name>A0A061B9D2_CYBFA</name>
<organism evidence="1">
    <name type="scientific">Cyberlindnera fabianii</name>
    <name type="common">Yeast</name>
    <name type="synonym">Hansenula fabianii</name>
    <dbReference type="NCBI Taxonomy" id="36022"/>
    <lineage>
        <taxon>Eukaryota</taxon>
        <taxon>Fungi</taxon>
        <taxon>Dikarya</taxon>
        <taxon>Ascomycota</taxon>
        <taxon>Saccharomycotina</taxon>
        <taxon>Saccharomycetes</taxon>
        <taxon>Phaffomycetales</taxon>
        <taxon>Phaffomycetaceae</taxon>
        <taxon>Cyberlindnera</taxon>
    </lineage>
</organism>
<dbReference type="AlphaFoldDB" id="A0A061B9D2"/>
<reference evidence="1" key="1">
    <citation type="journal article" date="2014" name="Genome Announc.">
        <title>Genome sequence of the yeast Cyberlindnera fabianii (Hansenula fabianii).</title>
        <authorList>
            <person name="Freel K.C."/>
            <person name="Sarilar V."/>
            <person name="Neuveglise C."/>
            <person name="Devillers H."/>
            <person name="Friedrich A."/>
            <person name="Schacherer J."/>
        </authorList>
    </citation>
    <scope>NUCLEOTIDE SEQUENCE</scope>
    <source>
        <strain evidence="1">YJS4271</strain>
    </source>
</reference>
<keyword evidence="3" id="KW-1185">Reference proteome</keyword>
<dbReference type="OrthoDB" id="412093at2759"/>